<dbReference type="InterPro" id="IPR029101">
    <property type="entry name" value="Sigma_reg_N"/>
</dbReference>
<feature type="domain" description="Sigma factor regulator C-terminal" evidence="2">
    <location>
        <begin position="166"/>
        <end position="318"/>
    </location>
</feature>
<dbReference type="RefSeq" id="WP_305161784.1">
    <property type="nucleotide sequence ID" value="NZ_JAUUTP010000026.1"/>
</dbReference>
<evidence type="ECO:0000256" key="1">
    <source>
        <dbReference type="SAM" id="Phobius"/>
    </source>
</evidence>
<evidence type="ECO:0000259" key="2">
    <source>
        <dbReference type="Pfam" id="PF13791"/>
    </source>
</evidence>
<keyword evidence="1" id="KW-0472">Membrane</keyword>
<protein>
    <submittedName>
        <fullName evidence="4">Anti sigma factor C-terminal domain-containing protein</fullName>
    </submittedName>
</protein>
<comment type="caution">
    <text evidence="4">The sequence shown here is derived from an EMBL/GenBank/DDBJ whole genome shotgun (WGS) entry which is preliminary data.</text>
</comment>
<sequence>MSKENEFIPKDFEFEKLVKKAKRRSMLKMVLISLSISLIVLTGLYFIGDTVMKMKMEKETSLDSTWNGIMGANIEEQGTTYNYSPISATTKTKLVKKVGGVPIPWGEQEKVFTIFGTSRLITTDGPSGSGSIEDERIPLFYQGERVIEFYHPEVNYKQIFDDRVLLNQIDDNSVVEMAFSFNKGYSIEEVNKVFKDQLAWYWVDTFSKDDIKEHNELNEEENIPRGHTISGFEAYGFQNNNHPKTEPAFNFISILEMIKSDGGNYQNEAIEIYNNITNKGKIKLESENLKIIGVVVTGKPSDLKKYNDNSMINGATLGATTDQY</sequence>
<evidence type="ECO:0000313" key="5">
    <source>
        <dbReference type="Proteomes" id="UP001178277"/>
    </source>
</evidence>
<dbReference type="EMBL" id="JAUUTP010000026">
    <property type="protein sequence ID" value="MDP1420636.1"/>
    <property type="molecule type" value="Genomic_DNA"/>
</dbReference>
<gene>
    <name evidence="4" type="ORF">Q8G35_20205</name>
</gene>
<feature type="transmembrane region" description="Helical" evidence="1">
    <location>
        <begin position="29"/>
        <end position="48"/>
    </location>
</feature>
<reference evidence="4" key="1">
    <citation type="submission" date="2023-07" db="EMBL/GenBank/DDBJ databases">
        <title>Murine gut Bacillus species.</title>
        <authorList>
            <person name="Gutman E."/>
            <person name="Hashuel R."/>
            <person name="Litvak Y."/>
        </authorList>
    </citation>
    <scope>NUCLEOTIDE SEQUENCE</scope>
    <source>
        <strain evidence="4">RU283</strain>
    </source>
</reference>
<proteinExistence type="predicted"/>
<accession>A0AA90P326</accession>
<keyword evidence="1" id="KW-0812">Transmembrane</keyword>
<dbReference type="Pfam" id="PF13800">
    <property type="entry name" value="Sigma_reg_N"/>
    <property type="match status" value="1"/>
</dbReference>
<feature type="domain" description="Sigma factor regulator N-terminal" evidence="3">
    <location>
        <begin position="16"/>
        <end position="103"/>
    </location>
</feature>
<dbReference type="Proteomes" id="UP001178277">
    <property type="component" value="Unassembled WGS sequence"/>
</dbReference>
<organism evidence="4 5">
    <name type="scientific">Peribacillus simplex</name>
    <dbReference type="NCBI Taxonomy" id="1478"/>
    <lineage>
        <taxon>Bacteria</taxon>
        <taxon>Bacillati</taxon>
        <taxon>Bacillota</taxon>
        <taxon>Bacilli</taxon>
        <taxon>Bacillales</taxon>
        <taxon>Bacillaceae</taxon>
        <taxon>Peribacillus</taxon>
    </lineage>
</organism>
<dbReference type="InterPro" id="IPR025672">
    <property type="entry name" value="Sigma_reg_C_dom"/>
</dbReference>
<evidence type="ECO:0000313" key="4">
    <source>
        <dbReference type="EMBL" id="MDP1420636.1"/>
    </source>
</evidence>
<evidence type="ECO:0000259" key="3">
    <source>
        <dbReference type="Pfam" id="PF13800"/>
    </source>
</evidence>
<dbReference type="AlphaFoldDB" id="A0AA90P326"/>
<keyword evidence="1" id="KW-1133">Transmembrane helix</keyword>
<name>A0AA90P326_9BACI</name>
<dbReference type="Pfam" id="PF13791">
    <property type="entry name" value="Sigma_reg_C"/>
    <property type="match status" value="1"/>
</dbReference>